<name>A0ACC2RT25_9FUNG</name>
<evidence type="ECO:0000313" key="1">
    <source>
        <dbReference type="EMBL" id="KAJ9053181.1"/>
    </source>
</evidence>
<proteinExistence type="predicted"/>
<dbReference type="EMBL" id="QTSX02006548">
    <property type="protein sequence ID" value="KAJ9053181.1"/>
    <property type="molecule type" value="Genomic_DNA"/>
</dbReference>
<comment type="caution">
    <text evidence="1">The sequence shown here is derived from an EMBL/GenBank/DDBJ whole genome shotgun (WGS) entry which is preliminary data.</text>
</comment>
<gene>
    <name evidence="1" type="ORF">DSO57_1026758</name>
</gene>
<organism evidence="1 2">
    <name type="scientific">Entomophthora muscae</name>
    <dbReference type="NCBI Taxonomy" id="34485"/>
    <lineage>
        <taxon>Eukaryota</taxon>
        <taxon>Fungi</taxon>
        <taxon>Fungi incertae sedis</taxon>
        <taxon>Zoopagomycota</taxon>
        <taxon>Entomophthoromycotina</taxon>
        <taxon>Entomophthoromycetes</taxon>
        <taxon>Entomophthorales</taxon>
        <taxon>Entomophthoraceae</taxon>
        <taxon>Entomophthora</taxon>
    </lineage>
</organism>
<sequence length="130" mass="14369">MCPANPPNPNDQVDPQKNLEIYLTVTTGSNLPLPDATLPPPESHPQPAQVPKTQQLGEDQIGNLEACERRHNWIDQHHPSKDLGVYIILSEITSKICEYVVYTGVYGYGLNGVGQNQRGPGVLIRGFELR</sequence>
<accession>A0ACC2RT25</accession>
<protein>
    <submittedName>
        <fullName evidence="1">Uncharacterized protein</fullName>
    </submittedName>
</protein>
<reference evidence="1" key="1">
    <citation type="submission" date="2022-04" db="EMBL/GenBank/DDBJ databases">
        <title>Genome of the entomopathogenic fungus Entomophthora muscae.</title>
        <authorList>
            <person name="Elya C."/>
            <person name="Lovett B.R."/>
            <person name="Lee E."/>
            <person name="Macias A.M."/>
            <person name="Hajek A.E."/>
            <person name="De Bivort B.L."/>
            <person name="Kasson M.T."/>
            <person name="De Fine Licht H.H."/>
            <person name="Stajich J.E."/>
        </authorList>
    </citation>
    <scope>NUCLEOTIDE SEQUENCE</scope>
    <source>
        <strain evidence="1">Berkeley</strain>
    </source>
</reference>
<keyword evidence="2" id="KW-1185">Reference proteome</keyword>
<evidence type="ECO:0000313" key="2">
    <source>
        <dbReference type="Proteomes" id="UP001165960"/>
    </source>
</evidence>
<dbReference type="Proteomes" id="UP001165960">
    <property type="component" value="Unassembled WGS sequence"/>
</dbReference>